<reference evidence="1" key="2">
    <citation type="submission" date="2021-10" db="EMBL/GenBank/DDBJ databases">
        <authorList>
            <person name="Piombo E."/>
        </authorList>
    </citation>
    <scope>NUCLEOTIDE SEQUENCE</scope>
</reference>
<name>A0ACA9TH18_BIOOC</name>
<sequence>MAFNAPEPVAELDGGPVGSPNPQSPYPPAHVSSWSSDPIPVASERQAIARRPVPPANLALAQQQYAHDPVSRHDSSSSRSSEHAGIPRLDYQLYSPPLFELSPDGITISTRTSSNLVENATALAAFLRAQASVPPKPQIHVKASRPTKTDFDIKLNLMSLLVPEDRRMRTNYIRCVGEGELAFRGSHQPGLMPAVGDGGLEEWCRLFVADPAESKSFVLTRTVAHLDTMFIEGQLRSLISSTGYKGNLSITFPTTHARVVVRSADKVHKVVTSFKTMFKPKSKYDVAQAIWPFATAPMGTEGRQFTVQSEESWFREWRDPIKYAIVTKRHGWVTNEDKLEVLMEGKGKGVQPVDWDME</sequence>
<evidence type="ECO:0000313" key="2">
    <source>
        <dbReference type="Proteomes" id="UP000836387"/>
    </source>
</evidence>
<reference evidence="1" key="1">
    <citation type="submission" date="2020-04" db="EMBL/GenBank/DDBJ databases">
        <authorList>
            <person name="Broberg M."/>
        </authorList>
    </citation>
    <scope>NUCLEOTIDE SEQUENCE</scope>
</reference>
<protein>
    <submittedName>
        <fullName evidence="1">Uncharacterized protein</fullName>
    </submittedName>
</protein>
<dbReference type="Proteomes" id="UP000836387">
    <property type="component" value="Unassembled WGS sequence"/>
</dbReference>
<comment type="caution">
    <text evidence="1">The sequence shown here is derived from an EMBL/GenBank/DDBJ whole genome shotgun (WGS) entry which is preliminary data.</text>
</comment>
<dbReference type="EMBL" id="CADEHS020000004">
    <property type="protein sequence ID" value="CAG9940219.1"/>
    <property type="molecule type" value="Genomic_DNA"/>
</dbReference>
<proteinExistence type="predicted"/>
<evidence type="ECO:0000313" key="1">
    <source>
        <dbReference type="EMBL" id="CAG9940219.1"/>
    </source>
</evidence>
<gene>
    <name evidence="1" type="ORF">CRV2_00010553</name>
</gene>
<accession>A0ACA9TH18</accession>
<keyword evidence="2" id="KW-1185">Reference proteome</keyword>
<organism evidence="1 2">
    <name type="scientific">Clonostachys rosea f. rosea IK726</name>
    <dbReference type="NCBI Taxonomy" id="1349383"/>
    <lineage>
        <taxon>Eukaryota</taxon>
        <taxon>Fungi</taxon>
        <taxon>Dikarya</taxon>
        <taxon>Ascomycota</taxon>
        <taxon>Pezizomycotina</taxon>
        <taxon>Sordariomycetes</taxon>
        <taxon>Hypocreomycetidae</taxon>
        <taxon>Hypocreales</taxon>
        <taxon>Bionectriaceae</taxon>
        <taxon>Clonostachys</taxon>
    </lineage>
</organism>